<dbReference type="AlphaFoldDB" id="A0A830EIM9"/>
<dbReference type="Pfam" id="PF00557">
    <property type="entry name" value="Peptidase_M24"/>
    <property type="match status" value="1"/>
</dbReference>
<accession>A0A830EIM9</accession>
<evidence type="ECO:0000313" key="2">
    <source>
        <dbReference type="EMBL" id="GGI94932.1"/>
    </source>
</evidence>
<keyword evidence="3" id="KW-1185">Reference proteome</keyword>
<reference evidence="2" key="2">
    <citation type="submission" date="2020-09" db="EMBL/GenBank/DDBJ databases">
        <authorList>
            <person name="Sun Q."/>
            <person name="Ohkuma M."/>
        </authorList>
    </citation>
    <scope>NUCLEOTIDE SEQUENCE</scope>
    <source>
        <strain evidence="2">JCM 14359</strain>
    </source>
</reference>
<sequence length="405" mass="41865">MASDQSEGFDGTSIPDPPETEYDVLDAAIDDAGAVGFVAVGDRFDPALRYLTRFEGPERGYAFVRVPGKSVLCAPVGHIRAAEAQFHGAVVAARVGDPAGERAAAVLDDERGAERTGSNPGSVLVPPTIPHDAAVYLERGGYDLQSTTAVAEARVAKSDAEVDAIEAVQRAAAAAVRDAERLLATADIGADGELLREGNPLTVDRLKRATNAELARRGVTDAGNTVVSAGTGTAASIGDTERATPDTPIRAGDPVAVAVSPRGPHGYHGSLARTVVVDSDGGWDRRAYIAAESALDAALAEIEAGAVARAVGREADAELAAFGFDPARASVTAGQPAPGHGVGLSRRERPLLNDDVALEAGTVVAVEPRVKDPEQGTARLSALVVVTADGYERLGDREWSFAPRE</sequence>
<evidence type="ECO:0000259" key="1">
    <source>
        <dbReference type="Pfam" id="PF00557"/>
    </source>
</evidence>
<dbReference type="InterPro" id="IPR000994">
    <property type="entry name" value="Pept_M24"/>
</dbReference>
<comment type="caution">
    <text evidence="2">The sequence shown here is derived from an EMBL/GenBank/DDBJ whole genome shotgun (WGS) entry which is preliminary data.</text>
</comment>
<dbReference type="PANTHER" id="PTHR46112">
    <property type="entry name" value="AMINOPEPTIDASE"/>
    <property type="match status" value="1"/>
</dbReference>
<dbReference type="SUPFAM" id="SSF55920">
    <property type="entry name" value="Creatinase/aminopeptidase"/>
    <property type="match status" value="1"/>
</dbReference>
<proteinExistence type="predicted"/>
<evidence type="ECO:0000313" key="3">
    <source>
        <dbReference type="Proteomes" id="UP000653099"/>
    </source>
</evidence>
<dbReference type="InterPro" id="IPR050659">
    <property type="entry name" value="Peptidase_M24B"/>
</dbReference>
<dbReference type="Gene3D" id="3.90.230.10">
    <property type="entry name" value="Creatinase/methionine aminopeptidase superfamily"/>
    <property type="match status" value="1"/>
</dbReference>
<dbReference type="EMBL" id="BMOC01000001">
    <property type="protein sequence ID" value="GGI94932.1"/>
    <property type="molecule type" value="Genomic_DNA"/>
</dbReference>
<dbReference type="InterPro" id="IPR036005">
    <property type="entry name" value="Creatinase/aminopeptidase-like"/>
</dbReference>
<protein>
    <recommendedName>
        <fullName evidence="1">Peptidase M24 domain-containing protein</fullName>
    </recommendedName>
</protein>
<organism evidence="2 3">
    <name type="scientific">Halobellus salinus</name>
    <dbReference type="NCBI Taxonomy" id="931585"/>
    <lineage>
        <taxon>Archaea</taxon>
        <taxon>Methanobacteriati</taxon>
        <taxon>Methanobacteriota</taxon>
        <taxon>Stenosarchaea group</taxon>
        <taxon>Halobacteria</taxon>
        <taxon>Halobacteriales</taxon>
        <taxon>Haloferacaceae</taxon>
        <taxon>Halobellus</taxon>
    </lineage>
</organism>
<feature type="domain" description="Peptidase M24" evidence="1">
    <location>
        <begin position="165"/>
        <end position="388"/>
    </location>
</feature>
<dbReference type="CDD" id="cd01066">
    <property type="entry name" value="APP_MetAP"/>
    <property type="match status" value="1"/>
</dbReference>
<dbReference type="Proteomes" id="UP000653099">
    <property type="component" value="Unassembled WGS sequence"/>
</dbReference>
<dbReference type="RefSeq" id="WP_229663683.1">
    <property type="nucleotide sequence ID" value="NZ_BMOC01000001.1"/>
</dbReference>
<gene>
    <name evidence="2" type="ORF">GCM10008995_01450</name>
</gene>
<reference evidence="2" key="1">
    <citation type="journal article" date="2014" name="Int. J. Syst. Evol. Microbiol.">
        <title>Complete genome sequence of Corynebacterium casei LMG S-19264T (=DSM 44701T), isolated from a smear-ripened cheese.</title>
        <authorList>
            <consortium name="US DOE Joint Genome Institute (JGI-PGF)"/>
            <person name="Walter F."/>
            <person name="Albersmeier A."/>
            <person name="Kalinowski J."/>
            <person name="Ruckert C."/>
        </authorList>
    </citation>
    <scope>NUCLEOTIDE SEQUENCE</scope>
    <source>
        <strain evidence="2">JCM 14359</strain>
    </source>
</reference>
<dbReference type="PANTHER" id="PTHR46112:SF2">
    <property type="entry name" value="XAA-PRO AMINOPEPTIDASE P-RELATED"/>
    <property type="match status" value="1"/>
</dbReference>
<name>A0A830EIM9_9EURY</name>